<dbReference type="OrthoDB" id="76211at2759"/>
<name>T0RRH0_SAPDV</name>
<evidence type="ECO:0000256" key="1">
    <source>
        <dbReference type="SAM" id="MobiDB-lite"/>
    </source>
</evidence>
<dbReference type="Proteomes" id="UP000030762">
    <property type="component" value="Unassembled WGS sequence"/>
</dbReference>
<dbReference type="EMBL" id="JH767162">
    <property type="protein sequence ID" value="EQC32712.1"/>
    <property type="molecule type" value="Genomic_DNA"/>
</dbReference>
<organism evidence="2 3">
    <name type="scientific">Saprolegnia diclina (strain VS20)</name>
    <dbReference type="NCBI Taxonomy" id="1156394"/>
    <lineage>
        <taxon>Eukaryota</taxon>
        <taxon>Sar</taxon>
        <taxon>Stramenopiles</taxon>
        <taxon>Oomycota</taxon>
        <taxon>Saprolegniomycetes</taxon>
        <taxon>Saprolegniales</taxon>
        <taxon>Saprolegniaceae</taxon>
        <taxon>Saprolegnia</taxon>
    </lineage>
</organism>
<keyword evidence="3" id="KW-1185">Reference proteome</keyword>
<evidence type="ECO:0000313" key="2">
    <source>
        <dbReference type="EMBL" id="EQC32712.1"/>
    </source>
</evidence>
<dbReference type="AlphaFoldDB" id="T0RRH0"/>
<dbReference type="RefSeq" id="XP_008613856.1">
    <property type="nucleotide sequence ID" value="XM_008615634.1"/>
</dbReference>
<dbReference type="InParanoid" id="T0RRH0"/>
<protein>
    <submittedName>
        <fullName evidence="2">Uncharacterized protein</fullName>
    </submittedName>
</protein>
<feature type="region of interest" description="Disordered" evidence="1">
    <location>
        <begin position="86"/>
        <end position="114"/>
    </location>
</feature>
<evidence type="ECO:0000313" key="3">
    <source>
        <dbReference type="Proteomes" id="UP000030762"/>
    </source>
</evidence>
<gene>
    <name evidence="2" type="ORF">SDRG_09685</name>
</gene>
<reference evidence="2 3" key="1">
    <citation type="submission" date="2012-04" db="EMBL/GenBank/DDBJ databases">
        <title>The Genome Sequence of Saprolegnia declina VS20.</title>
        <authorList>
            <consortium name="The Broad Institute Genome Sequencing Platform"/>
            <person name="Russ C."/>
            <person name="Nusbaum C."/>
            <person name="Tyler B."/>
            <person name="van West P."/>
            <person name="Dieguez-Uribeondo J."/>
            <person name="de Bruijn I."/>
            <person name="Tripathy S."/>
            <person name="Jiang R."/>
            <person name="Young S.K."/>
            <person name="Zeng Q."/>
            <person name="Gargeya S."/>
            <person name="Fitzgerald M."/>
            <person name="Haas B."/>
            <person name="Abouelleil A."/>
            <person name="Alvarado L."/>
            <person name="Arachchi H.M."/>
            <person name="Berlin A."/>
            <person name="Chapman S.B."/>
            <person name="Goldberg J."/>
            <person name="Griggs A."/>
            <person name="Gujja S."/>
            <person name="Hansen M."/>
            <person name="Howarth C."/>
            <person name="Imamovic A."/>
            <person name="Larimer J."/>
            <person name="McCowen C."/>
            <person name="Montmayeur A."/>
            <person name="Murphy C."/>
            <person name="Neiman D."/>
            <person name="Pearson M."/>
            <person name="Priest M."/>
            <person name="Roberts A."/>
            <person name="Saif S."/>
            <person name="Shea T."/>
            <person name="Sisk P."/>
            <person name="Sykes S."/>
            <person name="Wortman J."/>
            <person name="Nusbaum C."/>
            <person name="Birren B."/>
        </authorList>
    </citation>
    <scope>NUCLEOTIDE SEQUENCE [LARGE SCALE GENOMIC DNA]</scope>
    <source>
        <strain evidence="2 3">VS20</strain>
    </source>
</reference>
<dbReference type="OMA" id="MPMTQNY"/>
<sequence>MPMTQNYRMCLTEARKRNVYIVARLLNDSASKTSKLPATKLSAKLPLVAYKMEHRINEVARGRTLDEKTIKVLLLHLIQQAHRRRRQQHQLQQQFAQQQQQQQQQVPQPQSASTAAVAAAV</sequence>
<dbReference type="VEuPathDB" id="FungiDB:SDRG_09685"/>
<dbReference type="GeneID" id="19950412"/>
<feature type="compositionally biased region" description="Low complexity" evidence="1">
    <location>
        <begin position="89"/>
        <end position="114"/>
    </location>
</feature>
<accession>T0RRH0</accession>
<proteinExistence type="predicted"/>